<dbReference type="InterPro" id="IPR024079">
    <property type="entry name" value="MetalloPept_cat_dom_sf"/>
</dbReference>
<dbReference type="GO" id="GO:0008237">
    <property type="term" value="F:metallopeptidase activity"/>
    <property type="evidence" value="ECO:0007669"/>
    <property type="project" value="UniProtKB-KW"/>
</dbReference>
<accession>A0A379MN60</accession>
<keyword evidence="4" id="KW-0732">Signal</keyword>
<dbReference type="OrthoDB" id="6278496at2"/>
<sequence>MKTRTLLLLLILPLILAGCKKETVTRKPGMPSIPEGTLPVVFHVLYEDPADPVQYPDASVFQKRIDQLNQFYAATLFPQAASQKVDVKFMLATHDPEGNEMDTPGIHAVHYNGAANMSAANFLNSKRTLSSRDREILWDPNQYVNVWLFGFLQSPGTDDDESNVTGISYLPYCTSANPLDLLVEWNGAITQFPYYMHGITLNNRYFQPSGTTLLDDEGMFTFCHEMGHYLGLRHAFSEPEDGEGDCDDPDNASDDGCSDTPKYDRTTYQTLFYAGRLPYSNPYLRQPCDGSALFLSTNVMDYYMGYRTNLTPQQKARIEHVLAYSPWIPRSTAATKSLLENFTGEITDERPEPILMY</sequence>
<name>A0A379MN60_9BACT</name>
<evidence type="ECO:0000256" key="8">
    <source>
        <dbReference type="ARBA" id="ARBA00023157"/>
    </source>
</evidence>
<keyword evidence="11" id="KW-0449">Lipoprotein</keyword>
<evidence type="ECO:0000259" key="10">
    <source>
        <dbReference type="Pfam" id="PF05572"/>
    </source>
</evidence>
<dbReference type="PROSITE" id="PS51257">
    <property type="entry name" value="PROKAR_LIPOPROTEIN"/>
    <property type="match status" value="1"/>
</dbReference>
<keyword evidence="6" id="KW-0862">Zinc</keyword>
<keyword evidence="5" id="KW-0378">Hydrolase</keyword>
<feature type="domain" description="Peptidase M43 pregnancy-associated plasma-A" evidence="10">
    <location>
        <begin position="135"/>
        <end position="323"/>
    </location>
</feature>
<evidence type="ECO:0000256" key="5">
    <source>
        <dbReference type="ARBA" id="ARBA00022801"/>
    </source>
</evidence>
<dbReference type="InterPro" id="IPR008754">
    <property type="entry name" value="Peptidase_M43"/>
</dbReference>
<gene>
    <name evidence="11" type="ORF">NCTC11190_00161</name>
</gene>
<dbReference type="RefSeq" id="WP_027290981.1">
    <property type="nucleotide sequence ID" value="NZ_CALVFX010000004.1"/>
</dbReference>
<dbReference type="SUPFAM" id="SSF55486">
    <property type="entry name" value="Metalloproteases ('zincins'), catalytic domain"/>
    <property type="match status" value="1"/>
</dbReference>
<keyword evidence="8" id="KW-1015">Disulfide bond</keyword>
<dbReference type="AlphaFoldDB" id="A0A379MN60"/>
<evidence type="ECO:0000313" key="11">
    <source>
        <dbReference type="EMBL" id="SUE32973.1"/>
    </source>
</evidence>
<evidence type="ECO:0000256" key="3">
    <source>
        <dbReference type="ARBA" id="ARBA00022723"/>
    </source>
</evidence>
<keyword evidence="2" id="KW-0645">Protease</keyword>
<evidence type="ECO:0000256" key="4">
    <source>
        <dbReference type="ARBA" id="ARBA00022729"/>
    </source>
</evidence>
<dbReference type="Pfam" id="PF05572">
    <property type="entry name" value="Peptidase_M43"/>
    <property type="match status" value="1"/>
</dbReference>
<feature type="region of interest" description="Disordered" evidence="9">
    <location>
        <begin position="240"/>
        <end position="261"/>
    </location>
</feature>
<comment type="similarity">
    <text evidence="1">Belongs to the peptidase M43B family.</text>
</comment>
<evidence type="ECO:0000256" key="2">
    <source>
        <dbReference type="ARBA" id="ARBA00022670"/>
    </source>
</evidence>
<evidence type="ECO:0000256" key="6">
    <source>
        <dbReference type="ARBA" id="ARBA00022833"/>
    </source>
</evidence>
<feature type="compositionally biased region" description="Acidic residues" evidence="9">
    <location>
        <begin position="240"/>
        <end position="257"/>
    </location>
</feature>
<dbReference type="EMBL" id="UGVL01000001">
    <property type="protein sequence ID" value="SUE32973.1"/>
    <property type="molecule type" value="Genomic_DNA"/>
</dbReference>
<dbReference type="GO" id="GO:0046872">
    <property type="term" value="F:metal ion binding"/>
    <property type="evidence" value="ECO:0007669"/>
    <property type="project" value="UniProtKB-KW"/>
</dbReference>
<keyword evidence="12" id="KW-1185">Reference proteome</keyword>
<evidence type="ECO:0000256" key="9">
    <source>
        <dbReference type="SAM" id="MobiDB-lite"/>
    </source>
</evidence>
<dbReference type="Gene3D" id="3.40.390.10">
    <property type="entry name" value="Collagenase (Catalytic Domain)"/>
    <property type="match status" value="1"/>
</dbReference>
<evidence type="ECO:0000256" key="7">
    <source>
        <dbReference type="ARBA" id="ARBA00023049"/>
    </source>
</evidence>
<organism evidence="11 12">
    <name type="scientific">Rikenella microfusus</name>
    <dbReference type="NCBI Taxonomy" id="28139"/>
    <lineage>
        <taxon>Bacteria</taxon>
        <taxon>Pseudomonadati</taxon>
        <taxon>Bacteroidota</taxon>
        <taxon>Bacteroidia</taxon>
        <taxon>Bacteroidales</taxon>
        <taxon>Rikenellaceae</taxon>
        <taxon>Rikenella</taxon>
    </lineage>
</organism>
<dbReference type="PANTHER" id="PTHR47466">
    <property type="match status" value="1"/>
</dbReference>
<evidence type="ECO:0000313" key="12">
    <source>
        <dbReference type="Proteomes" id="UP000255233"/>
    </source>
</evidence>
<keyword evidence="3" id="KW-0479">Metal-binding</keyword>
<dbReference type="PANTHER" id="PTHR47466:SF1">
    <property type="entry name" value="METALLOPROTEASE MEP1 (AFU_ORTHOLOGUE AFUA_1G07730)-RELATED"/>
    <property type="match status" value="1"/>
</dbReference>
<evidence type="ECO:0000256" key="1">
    <source>
        <dbReference type="ARBA" id="ARBA00008721"/>
    </source>
</evidence>
<dbReference type="Proteomes" id="UP000255233">
    <property type="component" value="Unassembled WGS sequence"/>
</dbReference>
<protein>
    <submittedName>
        <fullName evidence="11">Zinc-dependent metalloproteinase lipoprotein, BF0631 family</fullName>
    </submittedName>
</protein>
<keyword evidence="7" id="KW-0482">Metalloprotease</keyword>
<proteinExistence type="inferred from homology"/>
<dbReference type="STRING" id="880526.GCA_000427365_01277"/>
<dbReference type="GO" id="GO:0006508">
    <property type="term" value="P:proteolysis"/>
    <property type="evidence" value="ECO:0007669"/>
    <property type="project" value="UniProtKB-KW"/>
</dbReference>
<reference evidence="11 12" key="1">
    <citation type="submission" date="2018-06" db="EMBL/GenBank/DDBJ databases">
        <authorList>
            <consortium name="Pathogen Informatics"/>
            <person name="Doyle S."/>
        </authorList>
    </citation>
    <scope>NUCLEOTIDE SEQUENCE [LARGE SCALE GENOMIC DNA]</scope>
    <source>
        <strain evidence="11 12">NCTC11190</strain>
    </source>
</reference>